<evidence type="ECO:0000256" key="2">
    <source>
        <dbReference type="ARBA" id="ARBA00022679"/>
    </source>
</evidence>
<feature type="active site" evidence="5">
    <location>
        <position position="426"/>
    </location>
</feature>
<comment type="caution">
    <text evidence="7">The sequence shown here is derived from an EMBL/GenBank/DDBJ whole genome shotgun (WGS) entry which is preliminary data.</text>
</comment>
<evidence type="ECO:0000256" key="1">
    <source>
        <dbReference type="ARBA" id="ARBA00022603"/>
    </source>
</evidence>
<keyword evidence="1 4" id="KW-0489">Methyltransferase</keyword>
<dbReference type="PROSITE" id="PS01230">
    <property type="entry name" value="TRMA_1"/>
    <property type="match status" value="1"/>
</dbReference>
<comment type="similarity">
    <text evidence="4">Belongs to the class I-like SAM-binding methyltransferase superfamily. RNA M5U methyltransferase family.</text>
</comment>
<name>A0ABW5J4L7_9BACT</name>
<keyword evidence="3 4" id="KW-0949">S-adenosyl-L-methionine</keyword>
<dbReference type="NCBIfam" id="TIGR00479">
    <property type="entry name" value="rumA"/>
    <property type="match status" value="1"/>
</dbReference>
<dbReference type="SUPFAM" id="SSF53335">
    <property type="entry name" value="S-adenosyl-L-methionine-dependent methyltransferases"/>
    <property type="match status" value="1"/>
</dbReference>
<feature type="binding site" evidence="4">
    <location>
        <position position="350"/>
    </location>
    <ligand>
        <name>S-adenosyl-L-methionine</name>
        <dbReference type="ChEBI" id="CHEBI:59789"/>
    </ligand>
</feature>
<dbReference type="Gene3D" id="3.40.50.150">
    <property type="entry name" value="Vaccinia Virus protein VP39"/>
    <property type="match status" value="1"/>
</dbReference>
<evidence type="ECO:0000256" key="5">
    <source>
        <dbReference type="PROSITE-ProRule" id="PRU10015"/>
    </source>
</evidence>
<dbReference type="RefSeq" id="WP_340238894.1">
    <property type="nucleotide sequence ID" value="NZ_JBBEWC010000011.1"/>
</dbReference>
<dbReference type="Proteomes" id="UP001597510">
    <property type="component" value="Unassembled WGS sequence"/>
</dbReference>
<dbReference type="PROSITE" id="PS50926">
    <property type="entry name" value="TRAM"/>
    <property type="match status" value="1"/>
</dbReference>
<keyword evidence="8" id="KW-1185">Reference proteome</keyword>
<dbReference type="InterPro" id="IPR002792">
    <property type="entry name" value="TRAM_dom"/>
</dbReference>
<sequence length="470" mass="54187">MAKNKTFVIENIEVENFAAEGKCFARHNGQIIFIEGSNVSPGDKVKLWVNNRKKNYAEANVLELLEPSPLRIDPFCQHFGVCGGCKWQHVPYEKQLDLKWQQVNDQLHRIGKLDLPTINPILGSENVQFYRNKLEYTFSNSRWFTREEASLGEDLDKNALGFHVPKRFEKVLPIEKCYLQKDPSNQIRLALRDFANKNQYTYYDHIAHQGFLRNVMIRTSSTGDLMVMVQFAQNNEEAIEAVMSHLKSNFPEISSLNYVLNQKRNDTFYDLEVHTYSGKPYIEEKMEDLIFRIRPKSFYQTNSEQAFELYKLTREYADLKGDELLYDLYTGTGTIANFVAKKAKKVIGIEYVEDAVEDAKINSQVNGINNTEFFAGDMRKFLTQEFIEQKGKPDVIITDPPRAGMDEPVTNTILEVAPKRIVYVSCNPATQARDLSILSQKYNIVAVQPVDMFPHTHHVENIVKLELKEA</sequence>
<dbReference type="CDD" id="cd02440">
    <property type="entry name" value="AdoMet_MTases"/>
    <property type="match status" value="1"/>
</dbReference>
<feature type="active site" description="Nucleophile" evidence="4">
    <location>
        <position position="426"/>
    </location>
</feature>
<dbReference type="Pfam" id="PF01938">
    <property type="entry name" value="TRAM"/>
    <property type="match status" value="1"/>
</dbReference>
<feature type="binding site" evidence="4">
    <location>
        <position position="300"/>
    </location>
    <ligand>
        <name>S-adenosyl-L-methionine</name>
        <dbReference type="ChEBI" id="CHEBI:59789"/>
    </ligand>
</feature>
<dbReference type="EMBL" id="JBHULC010000005">
    <property type="protein sequence ID" value="MFD2520307.1"/>
    <property type="molecule type" value="Genomic_DNA"/>
</dbReference>
<reference evidence="8" key="1">
    <citation type="journal article" date="2019" name="Int. J. Syst. Evol. Microbiol.">
        <title>The Global Catalogue of Microorganisms (GCM) 10K type strain sequencing project: providing services to taxonomists for standard genome sequencing and annotation.</title>
        <authorList>
            <consortium name="The Broad Institute Genomics Platform"/>
            <consortium name="The Broad Institute Genome Sequencing Center for Infectious Disease"/>
            <person name="Wu L."/>
            <person name="Ma J."/>
        </authorList>
    </citation>
    <scope>NUCLEOTIDE SEQUENCE [LARGE SCALE GENOMIC DNA]</scope>
    <source>
        <strain evidence="8">KCTC 52344</strain>
    </source>
</reference>
<evidence type="ECO:0000256" key="3">
    <source>
        <dbReference type="ARBA" id="ARBA00022691"/>
    </source>
</evidence>
<dbReference type="Gene3D" id="2.40.50.140">
    <property type="entry name" value="Nucleic acid-binding proteins"/>
    <property type="match status" value="1"/>
</dbReference>
<dbReference type="InterPro" id="IPR029063">
    <property type="entry name" value="SAM-dependent_MTases_sf"/>
</dbReference>
<dbReference type="GO" id="GO:0032259">
    <property type="term" value="P:methylation"/>
    <property type="evidence" value="ECO:0007669"/>
    <property type="project" value="UniProtKB-KW"/>
</dbReference>
<dbReference type="PROSITE" id="PS51687">
    <property type="entry name" value="SAM_MT_RNA_M5U"/>
    <property type="match status" value="1"/>
</dbReference>
<gene>
    <name evidence="7" type="primary">rlmD</name>
    <name evidence="7" type="ORF">ACFSR2_05400</name>
</gene>
<dbReference type="SUPFAM" id="SSF50249">
    <property type="entry name" value="Nucleic acid-binding proteins"/>
    <property type="match status" value="1"/>
</dbReference>
<evidence type="ECO:0000313" key="7">
    <source>
        <dbReference type="EMBL" id="MFD2520307.1"/>
    </source>
</evidence>
<dbReference type="PROSITE" id="PS01231">
    <property type="entry name" value="TRMA_2"/>
    <property type="match status" value="1"/>
</dbReference>
<dbReference type="PANTHER" id="PTHR11061:SF30">
    <property type="entry name" value="TRNA (URACIL(54)-C(5))-METHYLTRANSFERASE"/>
    <property type="match status" value="1"/>
</dbReference>
<feature type="binding site" evidence="4">
    <location>
        <position position="399"/>
    </location>
    <ligand>
        <name>S-adenosyl-L-methionine</name>
        <dbReference type="ChEBI" id="CHEBI:59789"/>
    </ligand>
</feature>
<evidence type="ECO:0000259" key="6">
    <source>
        <dbReference type="PROSITE" id="PS50926"/>
    </source>
</evidence>
<dbReference type="Gene3D" id="2.40.50.1070">
    <property type="match status" value="1"/>
</dbReference>
<dbReference type="PANTHER" id="PTHR11061">
    <property type="entry name" value="RNA M5U METHYLTRANSFERASE"/>
    <property type="match status" value="1"/>
</dbReference>
<proteinExistence type="inferred from homology"/>
<dbReference type="InterPro" id="IPR012340">
    <property type="entry name" value="NA-bd_OB-fold"/>
</dbReference>
<dbReference type="InterPro" id="IPR030390">
    <property type="entry name" value="MeTrfase_TrmA_AS"/>
</dbReference>
<dbReference type="EC" id="2.1.1.190" evidence="7"/>
<feature type="domain" description="TRAM" evidence="6">
    <location>
        <begin position="1"/>
        <end position="63"/>
    </location>
</feature>
<feature type="binding site" evidence="4">
    <location>
        <position position="329"/>
    </location>
    <ligand>
        <name>S-adenosyl-L-methionine</name>
        <dbReference type="ChEBI" id="CHEBI:59789"/>
    </ligand>
</feature>
<dbReference type="GO" id="GO:0008168">
    <property type="term" value="F:methyltransferase activity"/>
    <property type="evidence" value="ECO:0007669"/>
    <property type="project" value="UniProtKB-KW"/>
</dbReference>
<organism evidence="7 8">
    <name type="scientific">Emticicia soli</name>
    <dbReference type="NCBI Taxonomy" id="2027878"/>
    <lineage>
        <taxon>Bacteria</taxon>
        <taxon>Pseudomonadati</taxon>
        <taxon>Bacteroidota</taxon>
        <taxon>Cytophagia</taxon>
        <taxon>Cytophagales</taxon>
        <taxon>Leadbetterellaceae</taxon>
        <taxon>Emticicia</taxon>
    </lineage>
</organism>
<accession>A0ABW5J4L7</accession>
<dbReference type="Pfam" id="PF05958">
    <property type="entry name" value="tRNA_U5-meth_tr"/>
    <property type="match status" value="1"/>
</dbReference>
<dbReference type="InterPro" id="IPR030391">
    <property type="entry name" value="MeTrfase_TrmA_CS"/>
</dbReference>
<evidence type="ECO:0000256" key="4">
    <source>
        <dbReference type="PROSITE-ProRule" id="PRU01024"/>
    </source>
</evidence>
<keyword evidence="2 4" id="KW-0808">Transferase</keyword>
<evidence type="ECO:0000313" key="8">
    <source>
        <dbReference type="Proteomes" id="UP001597510"/>
    </source>
</evidence>
<protein>
    <submittedName>
        <fullName evidence="7">23S rRNA (Uracil(1939)-C(5))-methyltransferase RlmD</fullName>
        <ecNumber evidence="7">2.1.1.190</ecNumber>
    </submittedName>
</protein>
<dbReference type="InterPro" id="IPR010280">
    <property type="entry name" value="U5_MeTrfase_fam"/>
</dbReference>